<proteinExistence type="predicted"/>
<gene>
    <name evidence="1" type="ORF">Dsin_009336</name>
</gene>
<accession>A0AAE0AQD1</accession>
<comment type="caution">
    <text evidence="1">The sequence shown here is derived from an EMBL/GenBank/DDBJ whole genome shotgun (WGS) entry which is preliminary data.</text>
</comment>
<reference evidence="1" key="1">
    <citation type="journal article" date="2023" name="Plant J.">
        <title>Genome sequences and population genomics provide insights into the demographic history, inbreeding, and mutation load of two 'living fossil' tree species of Dipteronia.</title>
        <authorList>
            <person name="Feng Y."/>
            <person name="Comes H.P."/>
            <person name="Chen J."/>
            <person name="Zhu S."/>
            <person name="Lu R."/>
            <person name="Zhang X."/>
            <person name="Li P."/>
            <person name="Qiu J."/>
            <person name="Olsen K.M."/>
            <person name="Qiu Y."/>
        </authorList>
    </citation>
    <scope>NUCLEOTIDE SEQUENCE</scope>
    <source>
        <strain evidence="1">NBL</strain>
    </source>
</reference>
<keyword evidence="2" id="KW-1185">Reference proteome</keyword>
<evidence type="ECO:0008006" key="3">
    <source>
        <dbReference type="Google" id="ProtNLM"/>
    </source>
</evidence>
<name>A0AAE0AQD1_9ROSI</name>
<sequence length="200" mass="23021">MSNIRRKSNFIRVISIFGRLCSGPAQVREGVFSFFKDHFKKVGWTRLRIVDLYLKKISEEQSLLLEVDFLTTEVLAALRDCDGDKAPRPDGLNLLFIRANWEVIKDDFMSFLHEFHNDGSVVKHLNHTHVALIPKIRNLVSLKDYRPISLIGSLYKILAKLLANRLKLVMDVVIGPTQMAFVKDHQIMDSFVIAEEFIHS</sequence>
<organism evidence="1 2">
    <name type="scientific">Dipteronia sinensis</name>
    <dbReference type="NCBI Taxonomy" id="43782"/>
    <lineage>
        <taxon>Eukaryota</taxon>
        <taxon>Viridiplantae</taxon>
        <taxon>Streptophyta</taxon>
        <taxon>Embryophyta</taxon>
        <taxon>Tracheophyta</taxon>
        <taxon>Spermatophyta</taxon>
        <taxon>Magnoliopsida</taxon>
        <taxon>eudicotyledons</taxon>
        <taxon>Gunneridae</taxon>
        <taxon>Pentapetalae</taxon>
        <taxon>rosids</taxon>
        <taxon>malvids</taxon>
        <taxon>Sapindales</taxon>
        <taxon>Sapindaceae</taxon>
        <taxon>Hippocastanoideae</taxon>
        <taxon>Acereae</taxon>
        <taxon>Dipteronia</taxon>
    </lineage>
</organism>
<evidence type="ECO:0000313" key="1">
    <source>
        <dbReference type="EMBL" id="KAK3222311.1"/>
    </source>
</evidence>
<dbReference type="Proteomes" id="UP001281410">
    <property type="component" value="Unassembled WGS sequence"/>
</dbReference>
<dbReference type="InterPro" id="IPR052343">
    <property type="entry name" value="Retrotransposon-Effector_Assoc"/>
</dbReference>
<dbReference type="AlphaFoldDB" id="A0AAE0AQD1"/>
<dbReference type="EMBL" id="JANJYJ010000003">
    <property type="protein sequence ID" value="KAK3222311.1"/>
    <property type="molecule type" value="Genomic_DNA"/>
</dbReference>
<dbReference type="PANTHER" id="PTHR46890">
    <property type="entry name" value="NON-LTR RETROLELEMENT REVERSE TRANSCRIPTASE-LIKE PROTEIN-RELATED"/>
    <property type="match status" value="1"/>
</dbReference>
<evidence type="ECO:0000313" key="2">
    <source>
        <dbReference type="Proteomes" id="UP001281410"/>
    </source>
</evidence>
<dbReference type="PANTHER" id="PTHR46890:SF50">
    <property type="entry name" value="RNA-DIRECTED DNA POLYMERASE, EUKARYOTA, REVERSE TRANSCRIPTASE ZINC-BINDING DOMAIN PROTEIN-RELATED"/>
    <property type="match status" value="1"/>
</dbReference>
<protein>
    <recommendedName>
        <fullName evidence="3">Reverse transcriptase domain-containing protein</fullName>
    </recommendedName>
</protein>